<dbReference type="AlphaFoldDB" id="A0A0D0AT90"/>
<protein>
    <submittedName>
        <fullName evidence="2">Unplaced genomic scaffold CY34scaffold_525, whole genome shotgun sequence</fullName>
    </submittedName>
</protein>
<name>A0A0D0AT90_9AGAM</name>
<feature type="non-terminal residue" evidence="2">
    <location>
        <position position="283"/>
    </location>
</feature>
<feature type="region of interest" description="Disordered" evidence="1">
    <location>
        <begin position="221"/>
        <end position="283"/>
    </location>
</feature>
<sequence>MLGCLKFGLPPLAIERDEGAVFGINQSIRVNRYYRQRRKFNMKFEVGKGERTYISFFLKLFLNDSVKFSMGKAHDLFERYSGQISAVKKIAEQQKEADFVVAEAERKKAKGKQKVGNLTDNPMESERDTAETDAEGEEKEDPPAEARAPKKPKRLRRDKKSVPYVLVGSEAAPAKAKVGRMSVPSKTVGHAKKCERCTKMDLKCFGIPGLCCSPCRDAKSSCLHSSQHGKRKGSKAAAKAPSTTGTAGTSKSVPVETTIELSEDEGPPPAVRPAKKAKEATPI</sequence>
<dbReference type="EMBL" id="KN835656">
    <property type="protein sequence ID" value="KIK35168.1"/>
    <property type="molecule type" value="Genomic_DNA"/>
</dbReference>
<feature type="compositionally biased region" description="Acidic residues" evidence="1">
    <location>
        <begin position="131"/>
        <end position="140"/>
    </location>
</feature>
<reference evidence="3" key="2">
    <citation type="submission" date="2015-01" db="EMBL/GenBank/DDBJ databases">
        <title>Evolutionary Origins and Diversification of the Mycorrhizal Mutualists.</title>
        <authorList>
            <consortium name="DOE Joint Genome Institute"/>
            <consortium name="Mycorrhizal Genomics Consortium"/>
            <person name="Kohler A."/>
            <person name="Kuo A."/>
            <person name="Nagy L.G."/>
            <person name="Floudas D."/>
            <person name="Copeland A."/>
            <person name="Barry K.W."/>
            <person name="Cichocki N."/>
            <person name="Veneault-Fourrey C."/>
            <person name="LaButti K."/>
            <person name="Lindquist E.A."/>
            <person name="Lipzen A."/>
            <person name="Lundell T."/>
            <person name="Morin E."/>
            <person name="Murat C."/>
            <person name="Riley R."/>
            <person name="Ohm R."/>
            <person name="Sun H."/>
            <person name="Tunlid A."/>
            <person name="Henrissat B."/>
            <person name="Grigoriev I.V."/>
            <person name="Hibbett D.S."/>
            <person name="Martin F."/>
        </authorList>
    </citation>
    <scope>NUCLEOTIDE SEQUENCE [LARGE SCALE GENOMIC DNA]</scope>
    <source>
        <strain evidence="3">UH-Slu-Lm8-n1</strain>
    </source>
</reference>
<reference evidence="2 3" key="1">
    <citation type="submission" date="2014-04" db="EMBL/GenBank/DDBJ databases">
        <authorList>
            <consortium name="DOE Joint Genome Institute"/>
            <person name="Kuo A."/>
            <person name="Ruytinx J."/>
            <person name="Rineau F."/>
            <person name="Colpaert J."/>
            <person name="Kohler A."/>
            <person name="Nagy L.G."/>
            <person name="Floudas D."/>
            <person name="Copeland A."/>
            <person name="Barry K.W."/>
            <person name="Cichocki N."/>
            <person name="Veneault-Fourrey C."/>
            <person name="LaButti K."/>
            <person name="Lindquist E.A."/>
            <person name="Lipzen A."/>
            <person name="Lundell T."/>
            <person name="Morin E."/>
            <person name="Murat C."/>
            <person name="Sun H."/>
            <person name="Tunlid A."/>
            <person name="Henrissat B."/>
            <person name="Grigoriev I.V."/>
            <person name="Hibbett D.S."/>
            <person name="Martin F."/>
            <person name="Nordberg H.P."/>
            <person name="Cantor M.N."/>
            <person name="Hua S.X."/>
        </authorList>
    </citation>
    <scope>NUCLEOTIDE SEQUENCE [LARGE SCALE GENOMIC DNA]</scope>
    <source>
        <strain evidence="2 3">UH-Slu-Lm8-n1</strain>
    </source>
</reference>
<feature type="compositionally biased region" description="Low complexity" evidence="1">
    <location>
        <begin position="235"/>
        <end position="252"/>
    </location>
</feature>
<keyword evidence="3" id="KW-1185">Reference proteome</keyword>
<feature type="region of interest" description="Disordered" evidence="1">
    <location>
        <begin position="110"/>
        <end position="160"/>
    </location>
</feature>
<accession>A0A0D0AT90</accession>
<dbReference type="HOGENOM" id="CLU_985387_0_0_1"/>
<dbReference type="Proteomes" id="UP000054485">
    <property type="component" value="Unassembled WGS sequence"/>
</dbReference>
<organism evidence="2 3">
    <name type="scientific">Suillus luteus UH-Slu-Lm8-n1</name>
    <dbReference type="NCBI Taxonomy" id="930992"/>
    <lineage>
        <taxon>Eukaryota</taxon>
        <taxon>Fungi</taxon>
        <taxon>Dikarya</taxon>
        <taxon>Basidiomycota</taxon>
        <taxon>Agaricomycotina</taxon>
        <taxon>Agaricomycetes</taxon>
        <taxon>Agaricomycetidae</taxon>
        <taxon>Boletales</taxon>
        <taxon>Suillineae</taxon>
        <taxon>Suillaceae</taxon>
        <taxon>Suillus</taxon>
    </lineage>
</organism>
<feature type="compositionally biased region" description="Basic residues" evidence="1">
    <location>
        <begin position="149"/>
        <end position="159"/>
    </location>
</feature>
<gene>
    <name evidence="2" type="ORF">CY34DRAFT_110005</name>
</gene>
<proteinExistence type="predicted"/>
<dbReference type="InParanoid" id="A0A0D0AT90"/>
<evidence type="ECO:0000313" key="2">
    <source>
        <dbReference type="EMBL" id="KIK35168.1"/>
    </source>
</evidence>
<evidence type="ECO:0000313" key="3">
    <source>
        <dbReference type="Proteomes" id="UP000054485"/>
    </source>
</evidence>
<evidence type="ECO:0000256" key="1">
    <source>
        <dbReference type="SAM" id="MobiDB-lite"/>
    </source>
</evidence>